<sequence>MEVKTMGSTHKLLSKLLALSSAEVGGIPGVAVECVDIGRNTSGEGGLLGTN</sequence>
<proteinExistence type="predicted"/>
<gene>
    <name evidence="1" type="ORF">ikelab_22680</name>
</gene>
<dbReference type="AlphaFoldDB" id="A0A6L2ZY12"/>
<reference evidence="1 2" key="1">
    <citation type="submission" date="2020-06" db="EMBL/GenBank/DDBJ databases">
        <title>Draft genome sequence of Lactic acid bacteria from Okinawan-style tofu.</title>
        <authorList>
            <person name="Takara I."/>
            <person name="Ikematsu S."/>
        </authorList>
    </citation>
    <scope>NUCLEOTIDE SEQUENCE [LARGE SCALE GENOMIC DNA]</scope>
    <source>
        <strain evidence="2">lg38</strain>
    </source>
</reference>
<name>A0A6L2ZY12_9LACT</name>
<organism evidence="1 2">
    <name type="scientific">Lactococcus garvieae</name>
    <dbReference type="NCBI Taxonomy" id="1363"/>
    <lineage>
        <taxon>Bacteria</taxon>
        <taxon>Bacillati</taxon>
        <taxon>Bacillota</taxon>
        <taxon>Bacilli</taxon>
        <taxon>Lactobacillales</taxon>
        <taxon>Streptococcaceae</taxon>
        <taxon>Lactococcus</taxon>
    </lineage>
</organism>
<accession>A0A6L2ZY12</accession>
<evidence type="ECO:0000313" key="2">
    <source>
        <dbReference type="Proteomes" id="UP000504756"/>
    </source>
</evidence>
<comment type="caution">
    <text evidence="1">The sequence shown here is derived from an EMBL/GenBank/DDBJ whole genome shotgun (WGS) entry which is preliminary data.</text>
</comment>
<evidence type="ECO:0000313" key="1">
    <source>
        <dbReference type="EMBL" id="GFO52993.1"/>
    </source>
</evidence>
<dbReference type="EMBL" id="BLXU01000064">
    <property type="protein sequence ID" value="GFO52993.1"/>
    <property type="molecule type" value="Genomic_DNA"/>
</dbReference>
<dbReference type="Proteomes" id="UP000504756">
    <property type="component" value="Unassembled WGS sequence"/>
</dbReference>
<protein>
    <submittedName>
        <fullName evidence="1">Uncharacterized protein</fullName>
    </submittedName>
</protein>